<dbReference type="EMBL" id="MU266788">
    <property type="protein sequence ID" value="KAH7918429.1"/>
    <property type="molecule type" value="Genomic_DNA"/>
</dbReference>
<keyword evidence="2" id="KW-1185">Reference proteome</keyword>
<accession>A0ACB8AZ50</accession>
<comment type="caution">
    <text evidence="1">The sequence shown here is derived from an EMBL/GenBank/DDBJ whole genome shotgun (WGS) entry which is preliminary data.</text>
</comment>
<dbReference type="Proteomes" id="UP000790709">
    <property type="component" value="Unassembled WGS sequence"/>
</dbReference>
<organism evidence="1 2">
    <name type="scientific">Leucogyrophana mollusca</name>
    <dbReference type="NCBI Taxonomy" id="85980"/>
    <lineage>
        <taxon>Eukaryota</taxon>
        <taxon>Fungi</taxon>
        <taxon>Dikarya</taxon>
        <taxon>Basidiomycota</taxon>
        <taxon>Agaricomycotina</taxon>
        <taxon>Agaricomycetes</taxon>
        <taxon>Agaricomycetidae</taxon>
        <taxon>Boletales</taxon>
        <taxon>Boletales incertae sedis</taxon>
        <taxon>Leucogyrophana</taxon>
    </lineage>
</organism>
<sequence length="131" mass="14266">MQWASFSDVRPLKIRKISSCILFDLALVFIFLRVEPATMTTNFPSPSGITALLGVCPRLSIFAALTLFGTLVLDTVFQALSFISTTSRLWVCITFIGYGGGTLGLLVPLLRYDVSGWDVDAHSAACATRRS</sequence>
<gene>
    <name evidence="1" type="ORF">BV22DRAFT_909172</name>
</gene>
<name>A0ACB8AZ50_9AGAM</name>
<reference evidence="1" key="1">
    <citation type="journal article" date="2021" name="New Phytol.">
        <title>Evolutionary innovations through gain and loss of genes in the ectomycorrhizal Boletales.</title>
        <authorList>
            <person name="Wu G."/>
            <person name="Miyauchi S."/>
            <person name="Morin E."/>
            <person name="Kuo A."/>
            <person name="Drula E."/>
            <person name="Varga T."/>
            <person name="Kohler A."/>
            <person name="Feng B."/>
            <person name="Cao Y."/>
            <person name="Lipzen A."/>
            <person name="Daum C."/>
            <person name="Hundley H."/>
            <person name="Pangilinan J."/>
            <person name="Johnson J."/>
            <person name="Barry K."/>
            <person name="LaButti K."/>
            <person name="Ng V."/>
            <person name="Ahrendt S."/>
            <person name="Min B."/>
            <person name="Choi I.G."/>
            <person name="Park H."/>
            <person name="Plett J.M."/>
            <person name="Magnuson J."/>
            <person name="Spatafora J.W."/>
            <person name="Nagy L.G."/>
            <person name="Henrissat B."/>
            <person name="Grigoriev I.V."/>
            <person name="Yang Z.L."/>
            <person name="Xu J."/>
            <person name="Martin F.M."/>
        </authorList>
    </citation>
    <scope>NUCLEOTIDE SEQUENCE</scope>
    <source>
        <strain evidence="1">KUC20120723A-06</strain>
    </source>
</reference>
<proteinExistence type="predicted"/>
<evidence type="ECO:0000313" key="2">
    <source>
        <dbReference type="Proteomes" id="UP000790709"/>
    </source>
</evidence>
<evidence type="ECO:0000313" key="1">
    <source>
        <dbReference type="EMBL" id="KAH7918429.1"/>
    </source>
</evidence>
<protein>
    <submittedName>
        <fullName evidence="1">Uncharacterized protein</fullName>
    </submittedName>
</protein>